<evidence type="ECO:0000256" key="2">
    <source>
        <dbReference type="ARBA" id="ARBA00022884"/>
    </source>
</evidence>
<gene>
    <name evidence="6" type="ORF">CCAM_LOCUS9333</name>
</gene>
<evidence type="ECO:0000259" key="5">
    <source>
        <dbReference type="PROSITE" id="PS50137"/>
    </source>
</evidence>
<keyword evidence="7" id="KW-1185">Reference proteome</keyword>
<dbReference type="GO" id="GO:0003723">
    <property type="term" value="F:RNA binding"/>
    <property type="evidence" value="ECO:0007669"/>
    <property type="project" value="UniProtKB-UniRule"/>
</dbReference>
<keyword evidence="2 3" id="KW-0694">RNA-binding</keyword>
<feature type="domain" description="DRBM" evidence="5">
    <location>
        <begin position="129"/>
        <end position="167"/>
    </location>
</feature>
<evidence type="ECO:0000313" key="6">
    <source>
        <dbReference type="EMBL" id="VFQ67557.1"/>
    </source>
</evidence>
<dbReference type="InterPro" id="IPR014720">
    <property type="entry name" value="dsRBD_dom"/>
</dbReference>
<feature type="domain" description="DRBM" evidence="5">
    <location>
        <begin position="15"/>
        <end position="79"/>
    </location>
</feature>
<dbReference type="OrthoDB" id="5988181at2759"/>
<dbReference type="SMART" id="SM00358">
    <property type="entry name" value="DSRM"/>
    <property type="match status" value="2"/>
</dbReference>
<evidence type="ECO:0000256" key="1">
    <source>
        <dbReference type="ARBA" id="ARBA00022737"/>
    </source>
</evidence>
<dbReference type="Pfam" id="PF00035">
    <property type="entry name" value="dsrm"/>
    <property type="match status" value="2"/>
</dbReference>
<name>A0A484KWJ2_9ASTE</name>
<dbReference type="CDD" id="cd00048">
    <property type="entry name" value="DSRM_SF"/>
    <property type="match status" value="1"/>
</dbReference>
<dbReference type="Gene3D" id="3.30.160.20">
    <property type="match status" value="2"/>
</dbReference>
<feature type="region of interest" description="Disordered" evidence="4">
    <location>
        <begin position="265"/>
        <end position="287"/>
    </location>
</feature>
<feature type="compositionally biased region" description="Basic residues" evidence="4">
    <location>
        <begin position="271"/>
        <end position="287"/>
    </location>
</feature>
<dbReference type="Proteomes" id="UP000595140">
    <property type="component" value="Unassembled WGS sequence"/>
</dbReference>
<proteinExistence type="predicted"/>
<evidence type="ECO:0000256" key="4">
    <source>
        <dbReference type="SAM" id="MobiDB-lite"/>
    </source>
</evidence>
<dbReference type="PROSITE" id="PS50137">
    <property type="entry name" value="DS_RBD"/>
    <property type="match status" value="2"/>
</dbReference>
<dbReference type="PANTHER" id="PTHR46031:SF37">
    <property type="entry name" value="DRBM DOMAIN-CONTAINING PROTEIN"/>
    <property type="match status" value="1"/>
</dbReference>
<dbReference type="EMBL" id="OOIL02000624">
    <property type="protein sequence ID" value="VFQ67557.1"/>
    <property type="molecule type" value="Genomic_DNA"/>
</dbReference>
<dbReference type="PANTHER" id="PTHR46031">
    <property type="match status" value="1"/>
</dbReference>
<evidence type="ECO:0000313" key="7">
    <source>
        <dbReference type="Proteomes" id="UP000595140"/>
    </source>
</evidence>
<accession>A0A484KWJ2</accession>
<reference evidence="6 7" key="1">
    <citation type="submission" date="2018-04" db="EMBL/GenBank/DDBJ databases">
        <authorList>
            <person name="Vogel A."/>
        </authorList>
    </citation>
    <scope>NUCLEOTIDE SEQUENCE [LARGE SCALE GENOMIC DNA]</scope>
</reference>
<keyword evidence="1" id="KW-0677">Repeat</keyword>
<dbReference type="AlphaFoldDB" id="A0A484KWJ2"/>
<organism evidence="6 7">
    <name type="scientific">Cuscuta campestris</name>
    <dbReference type="NCBI Taxonomy" id="132261"/>
    <lineage>
        <taxon>Eukaryota</taxon>
        <taxon>Viridiplantae</taxon>
        <taxon>Streptophyta</taxon>
        <taxon>Embryophyta</taxon>
        <taxon>Tracheophyta</taxon>
        <taxon>Spermatophyta</taxon>
        <taxon>Magnoliopsida</taxon>
        <taxon>eudicotyledons</taxon>
        <taxon>Gunneridae</taxon>
        <taxon>Pentapetalae</taxon>
        <taxon>asterids</taxon>
        <taxon>lamiids</taxon>
        <taxon>Solanales</taxon>
        <taxon>Convolvulaceae</taxon>
        <taxon>Cuscuteae</taxon>
        <taxon>Cuscuta</taxon>
        <taxon>Cuscuta subgen. Grammica</taxon>
        <taxon>Cuscuta sect. Cleistogrammica</taxon>
    </lineage>
</organism>
<evidence type="ECO:0000256" key="3">
    <source>
        <dbReference type="PROSITE-ProRule" id="PRU00266"/>
    </source>
</evidence>
<protein>
    <recommendedName>
        <fullName evidence="5">DRBM domain-containing protein</fullName>
    </recommendedName>
</protein>
<dbReference type="SUPFAM" id="SSF54768">
    <property type="entry name" value="dsRNA-binding domain-like"/>
    <property type="match status" value="2"/>
</dbReference>
<sequence>MSLPQLPLGIPEEARWKTRLQEFTQKASIPLPVYETSNEGGPHAPLFQSRVWVDGICFISSNTFSNRKMAEQDAAKLAFICTVQKVKEEGYSLIRESTVFCKMIVNEYALKMGWTAPTYTMNESNAPIPTFISSLVLNGVAYVGDVARSKKEAEQSAARSAILSILESESSTTMSEIVKSKYKLYDPGMGPTHGSGITPSVNKKRKEVDVSAGNIATGPFAHIPPSPQMMHPQFKKPTTGTPIELVPVPLIQFVPASWEQGVVSSVPGQMKNRKNKKKKKKKKKVEC</sequence>